<dbReference type="PROSITE" id="PS50847">
    <property type="entry name" value="GRAM_POS_ANCHORING"/>
    <property type="match status" value="1"/>
</dbReference>
<evidence type="ECO:0000256" key="2">
    <source>
        <dbReference type="ARBA" id="ARBA00022525"/>
    </source>
</evidence>
<keyword evidence="4" id="KW-0572">Peptidoglycan-anchor</keyword>
<keyword evidence="1" id="KW-0134">Cell wall</keyword>
<dbReference type="Pfam" id="PF00746">
    <property type="entry name" value="Gram_pos_anchor"/>
    <property type="match status" value="1"/>
</dbReference>
<evidence type="ECO:0000313" key="8">
    <source>
        <dbReference type="EMBL" id="MFD1393932.1"/>
    </source>
</evidence>
<dbReference type="InterPro" id="IPR041033">
    <property type="entry name" value="SpaA_PFL_dom_1"/>
</dbReference>
<keyword evidence="5" id="KW-0472">Membrane</keyword>
<evidence type="ECO:0000313" key="9">
    <source>
        <dbReference type="Proteomes" id="UP001597249"/>
    </source>
</evidence>
<dbReference type="Pfam" id="PF17802">
    <property type="entry name" value="SpaA"/>
    <property type="match status" value="1"/>
</dbReference>
<dbReference type="InterPro" id="IPR013783">
    <property type="entry name" value="Ig-like_fold"/>
</dbReference>
<keyword evidence="9" id="KW-1185">Reference proteome</keyword>
<dbReference type="Gene3D" id="2.60.40.10">
    <property type="entry name" value="Immunoglobulins"/>
    <property type="match status" value="2"/>
</dbReference>
<evidence type="ECO:0000256" key="3">
    <source>
        <dbReference type="ARBA" id="ARBA00022729"/>
    </source>
</evidence>
<keyword evidence="2" id="KW-0964">Secreted</keyword>
<name>A0ABW4BA99_9LACO</name>
<protein>
    <submittedName>
        <fullName evidence="8">Pilin N-terminal domain-containing protein</fullName>
    </submittedName>
</protein>
<comment type="caution">
    <text evidence="8">The sequence shown here is derived from an EMBL/GenBank/DDBJ whole genome shotgun (WGS) entry which is preliminary data.</text>
</comment>
<keyword evidence="5" id="KW-1133">Transmembrane helix</keyword>
<dbReference type="EMBL" id="JBHTMO010000036">
    <property type="protein sequence ID" value="MFD1393932.1"/>
    <property type="molecule type" value="Genomic_DNA"/>
</dbReference>
<feature type="transmembrane region" description="Helical" evidence="5">
    <location>
        <begin position="347"/>
        <end position="370"/>
    </location>
</feature>
<dbReference type="RefSeq" id="WP_125586394.1">
    <property type="nucleotide sequence ID" value="NZ_JBHTMO010000036.1"/>
</dbReference>
<accession>A0ABW4BA99</accession>
<feature type="signal peptide" evidence="6">
    <location>
        <begin position="1"/>
        <end position="34"/>
    </location>
</feature>
<dbReference type="Proteomes" id="UP001597249">
    <property type="component" value="Unassembled WGS sequence"/>
</dbReference>
<evidence type="ECO:0000256" key="4">
    <source>
        <dbReference type="ARBA" id="ARBA00023088"/>
    </source>
</evidence>
<organism evidence="8 9">
    <name type="scientific">Lacticaseibacillus jixianensis</name>
    <dbReference type="NCBI Taxonomy" id="2486012"/>
    <lineage>
        <taxon>Bacteria</taxon>
        <taxon>Bacillati</taxon>
        <taxon>Bacillota</taxon>
        <taxon>Bacilli</taxon>
        <taxon>Lactobacillales</taxon>
        <taxon>Lactobacillaceae</taxon>
        <taxon>Lacticaseibacillus</taxon>
    </lineage>
</organism>
<sequence length="375" mass="39311">MMKTGLKQLLKGLTVALLAAPLAAGLLAGHQVQAAEPTPAPGTAQPGITQPVLLTKLGFTEEQPVGPVDPAQPWQGAANQKVVPNVHFNVYDITADYWAQAKAGAFAGSDGKATDTVSSKAVNAHYQAVPAGLTPVADGTTDAQGQITFNLNTRNDAGKQPVYLFVEDDQGAGTAGYQKAANFVLSLPVGEKTADGQYPTAYVYPKNVATATYDLHFRKVDAVSNTFLGGATFVIKNGKLFAHVIEAKENTVTGFSTEAVEVEWVEDAKLATKFVSSEKDGEFGFTAHAESRLAGVLHGLKPQGAYTYQEITAPAGYQLDGKEKDVKEDAAALDVPNQPQGILPHTGGAGIIVFVIGGAALLTVGGLAYYKRRQA</sequence>
<evidence type="ECO:0000256" key="5">
    <source>
        <dbReference type="SAM" id="Phobius"/>
    </source>
</evidence>
<keyword evidence="3 6" id="KW-0732">Signal</keyword>
<proteinExistence type="predicted"/>
<dbReference type="Pfam" id="PF16555">
    <property type="entry name" value="GramPos_pilinD1"/>
    <property type="match status" value="1"/>
</dbReference>
<dbReference type="InterPro" id="IPR032364">
    <property type="entry name" value="GramPos_pilinD1_N"/>
</dbReference>
<evidence type="ECO:0000259" key="7">
    <source>
        <dbReference type="PROSITE" id="PS50847"/>
    </source>
</evidence>
<dbReference type="InterPro" id="IPR019931">
    <property type="entry name" value="LPXTG_anchor"/>
</dbReference>
<evidence type="ECO:0000256" key="6">
    <source>
        <dbReference type="SAM" id="SignalP"/>
    </source>
</evidence>
<feature type="domain" description="Gram-positive cocci surface proteins LPxTG" evidence="7">
    <location>
        <begin position="343"/>
        <end position="375"/>
    </location>
</feature>
<keyword evidence="5" id="KW-0812">Transmembrane</keyword>
<gene>
    <name evidence="8" type="ORF">ACFQ3L_10185</name>
</gene>
<evidence type="ECO:0000256" key="1">
    <source>
        <dbReference type="ARBA" id="ARBA00022512"/>
    </source>
</evidence>
<reference evidence="9" key="1">
    <citation type="journal article" date="2019" name="Int. J. Syst. Evol. Microbiol.">
        <title>The Global Catalogue of Microorganisms (GCM) 10K type strain sequencing project: providing services to taxonomists for standard genome sequencing and annotation.</title>
        <authorList>
            <consortium name="The Broad Institute Genomics Platform"/>
            <consortium name="The Broad Institute Genome Sequencing Center for Infectious Disease"/>
            <person name="Wu L."/>
            <person name="Ma J."/>
        </authorList>
    </citation>
    <scope>NUCLEOTIDE SEQUENCE [LARGE SCALE GENOMIC DNA]</scope>
    <source>
        <strain evidence="9">CCM 8911</strain>
    </source>
</reference>
<dbReference type="NCBIfam" id="TIGR01167">
    <property type="entry name" value="LPXTG_anchor"/>
    <property type="match status" value="1"/>
</dbReference>
<feature type="chain" id="PRO_5047344393" evidence="6">
    <location>
        <begin position="35"/>
        <end position="375"/>
    </location>
</feature>